<dbReference type="Gene3D" id="1.10.10.60">
    <property type="entry name" value="Homeodomain-like"/>
    <property type="match status" value="1"/>
</dbReference>
<evidence type="ECO:0000256" key="2">
    <source>
        <dbReference type="ARBA" id="ARBA00023163"/>
    </source>
</evidence>
<dbReference type="PANTHER" id="PTHR43130:SF3">
    <property type="entry name" value="HTH-TYPE TRANSCRIPTIONAL REGULATOR RV1931C"/>
    <property type="match status" value="1"/>
</dbReference>
<gene>
    <name evidence="4" type="ORF">DDE23_10245</name>
</gene>
<evidence type="ECO:0000256" key="1">
    <source>
        <dbReference type="ARBA" id="ARBA00023015"/>
    </source>
</evidence>
<dbReference type="GO" id="GO:0043565">
    <property type="term" value="F:sequence-specific DNA binding"/>
    <property type="evidence" value="ECO:0007669"/>
    <property type="project" value="InterPro"/>
</dbReference>
<dbReference type="PROSITE" id="PS01124">
    <property type="entry name" value="HTH_ARAC_FAMILY_2"/>
    <property type="match status" value="1"/>
</dbReference>
<dbReference type="RefSeq" id="WP_107751177.1">
    <property type="nucleotide sequence ID" value="NZ_QBKF01000003.1"/>
</dbReference>
<sequence>MPAEPHYPQRDIIVFLYKRALLMNVAGPSEVFSTANLETEELLRPTPGRMVWPYRLRFVSAAERMVKLSCGAGMEAEPVPDFSPQGGYTLIIPGGPGCRAATRSDAEVTALAPLVLGAQRVVTIGSGVGLLAATGQLDGRQCVTHWRYFEDMRSDFPKVHSRADSLYTRDGKFYSSAGVSAGIDLCLELVEEDLGQDIASRTARILVVFVRRTASQPQISASLEAQDSLTPRMRQAVGWLNDNYHRNIKISDIAAVVNMSERNFARRFAKDRGCSPGVFLERIRLDAARVLFTETNLTIAAVSRRVGFASAEHLSRLFKRRVGLTPVEYRTRSRQSAATGFKSPDAD</sequence>
<feature type="domain" description="HTH araC/xylS-type" evidence="3">
    <location>
        <begin position="234"/>
        <end position="332"/>
    </location>
</feature>
<dbReference type="InterPro" id="IPR029062">
    <property type="entry name" value="Class_I_gatase-like"/>
</dbReference>
<dbReference type="PANTHER" id="PTHR43130">
    <property type="entry name" value="ARAC-FAMILY TRANSCRIPTIONAL REGULATOR"/>
    <property type="match status" value="1"/>
</dbReference>
<proteinExistence type="predicted"/>
<dbReference type="InterPro" id="IPR009057">
    <property type="entry name" value="Homeodomain-like_sf"/>
</dbReference>
<keyword evidence="2" id="KW-0804">Transcription</keyword>
<dbReference type="InterPro" id="IPR018060">
    <property type="entry name" value="HTH_AraC"/>
</dbReference>
<dbReference type="EMBL" id="QDDR01000004">
    <property type="protein sequence ID" value="PVE47805.1"/>
    <property type="molecule type" value="Genomic_DNA"/>
</dbReference>
<accession>A0A2T7USS9</accession>
<dbReference type="CDD" id="cd03137">
    <property type="entry name" value="GATase1_AraC_1"/>
    <property type="match status" value="1"/>
</dbReference>
<organism evidence="4 5">
    <name type="scientific">Pararhodobacter aggregans</name>
    <dbReference type="NCBI Taxonomy" id="404875"/>
    <lineage>
        <taxon>Bacteria</taxon>
        <taxon>Pseudomonadati</taxon>
        <taxon>Pseudomonadota</taxon>
        <taxon>Alphaproteobacteria</taxon>
        <taxon>Rhodobacterales</taxon>
        <taxon>Paracoccaceae</taxon>
        <taxon>Pararhodobacter</taxon>
    </lineage>
</organism>
<dbReference type="GO" id="GO:0003700">
    <property type="term" value="F:DNA-binding transcription factor activity"/>
    <property type="evidence" value="ECO:0007669"/>
    <property type="project" value="InterPro"/>
</dbReference>
<keyword evidence="5" id="KW-1185">Reference proteome</keyword>
<dbReference type="Pfam" id="PF01965">
    <property type="entry name" value="DJ-1_PfpI"/>
    <property type="match status" value="1"/>
</dbReference>
<dbReference type="AlphaFoldDB" id="A0A2T7USS9"/>
<dbReference type="Gene3D" id="3.40.50.880">
    <property type="match status" value="1"/>
</dbReference>
<evidence type="ECO:0000313" key="4">
    <source>
        <dbReference type="EMBL" id="PVE47805.1"/>
    </source>
</evidence>
<comment type="caution">
    <text evidence="4">The sequence shown here is derived from an EMBL/GenBank/DDBJ whole genome shotgun (WGS) entry which is preliminary data.</text>
</comment>
<dbReference type="SMART" id="SM00342">
    <property type="entry name" value="HTH_ARAC"/>
    <property type="match status" value="1"/>
</dbReference>
<dbReference type="InterPro" id="IPR052158">
    <property type="entry name" value="INH-QAR"/>
</dbReference>
<name>A0A2T7USS9_9RHOB</name>
<dbReference type="InterPro" id="IPR002818">
    <property type="entry name" value="DJ-1/PfpI"/>
</dbReference>
<dbReference type="SUPFAM" id="SSF52317">
    <property type="entry name" value="Class I glutamine amidotransferase-like"/>
    <property type="match status" value="1"/>
</dbReference>
<dbReference type="SUPFAM" id="SSF46689">
    <property type="entry name" value="Homeodomain-like"/>
    <property type="match status" value="2"/>
</dbReference>
<keyword evidence="1" id="KW-0805">Transcription regulation</keyword>
<dbReference type="Pfam" id="PF12833">
    <property type="entry name" value="HTH_18"/>
    <property type="match status" value="1"/>
</dbReference>
<protein>
    <submittedName>
        <fullName evidence="4">GlxA family transcriptional regulator</fullName>
    </submittedName>
</protein>
<evidence type="ECO:0000259" key="3">
    <source>
        <dbReference type="PROSITE" id="PS01124"/>
    </source>
</evidence>
<evidence type="ECO:0000313" key="5">
    <source>
        <dbReference type="Proteomes" id="UP000244810"/>
    </source>
</evidence>
<dbReference type="Proteomes" id="UP000244810">
    <property type="component" value="Unassembled WGS sequence"/>
</dbReference>
<reference evidence="4 5" key="1">
    <citation type="journal article" date="2011" name="Syst. Appl. Microbiol.">
        <title>Defluviimonas denitrificans gen. nov., sp. nov., and Pararhodobacter aggregans gen. nov., sp. nov., non-phototrophic Rhodobacteraceae from the biofilter of a marine aquaculture.</title>
        <authorList>
            <person name="Foesel B.U."/>
            <person name="Drake H.L."/>
            <person name="Schramm A."/>
        </authorList>
    </citation>
    <scope>NUCLEOTIDE SEQUENCE [LARGE SCALE GENOMIC DNA]</scope>
    <source>
        <strain evidence="4 5">D1-19</strain>
    </source>
</reference>
<dbReference type="OrthoDB" id="186587at2"/>